<gene>
    <name evidence="1" type="ORF">Pan14r_20950</name>
</gene>
<evidence type="ECO:0000313" key="2">
    <source>
        <dbReference type="Proteomes" id="UP000317238"/>
    </source>
</evidence>
<evidence type="ECO:0000313" key="1">
    <source>
        <dbReference type="EMBL" id="TWT69801.1"/>
    </source>
</evidence>
<accession>A0A5C5Y587</accession>
<reference evidence="1 2" key="1">
    <citation type="submission" date="2019-02" db="EMBL/GenBank/DDBJ databases">
        <title>Deep-cultivation of Planctomycetes and their phenomic and genomic characterization uncovers novel biology.</title>
        <authorList>
            <person name="Wiegand S."/>
            <person name="Jogler M."/>
            <person name="Boedeker C."/>
            <person name="Pinto D."/>
            <person name="Vollmers J."/>
            <person name="Rivas-Marin E."/>
            <person name="Kohn T."/>
            <person name="Peeters S.H."/>
            <person name="Heuer A."/>
            <person name="Rast P."/>
            <person name="Oberbeckmann S."/>
            <person name="Bunk B."/>
            <person name="Jeske O."/>
            <person name="Meyerdierks A."/>
            <person name="Storesund J.E."/>
            <person name="Kallscheuer N."/>
            <person name="Luecker S."/>
            <person name="Lage O.M."/>
            <person name="Pohl T."/>
            <person name="Merkel B.J."/>
            <person name="Hornburger P."/>
            <person name="Mueller R.-W."/>
            <person name="Bruemmer F."/>
            <person name="Labrenz M."/>
            <person name="Spormann A.M."/>
            <person name="Op Den Camp H."/>
            <person name="Overmann J."/>
            <person name="Amann R."/>
            <person name="Jetten M.S.M."/>
            <person name="Mascher T."/>
            <person name="Medema M.H."/>
            <person name="Devos D.P."/>
            <person name="Kaster A.-K."/>
            <person name="Ovreas L."/>
            <person name="Rohde M."/>
            <person name="Galperin M.Y."/>
            <person name="Jogler C."/>
        </authorList>
    </citation>
    <scope>NUCLEOTIDE SEQUENCE [LARGE SCALE GENOMIC DNA]</scope>
    <source>
        <strain evidence="1 2">Pan14r</strain>
    </source>
</reference>
<dbReference type="Proteomes" id="UP000317238">
    <property type="component" value="Unassembled WGS sequence"/>
</dbReference>
<protein>
    <submittedName>
        <fullName evidence="1">Uncharacterized protein</fullName>
    </submittedName>
</protein>
<organism evidence="1 2">
    <name type="scientific">Crateriforma conspicua</name>
    <dbReference type="NCBI Taxonomy" id="2527996"/>
    <lineage>
        <taxon>Bacteria</taxon>
        <taxon>Pseudomonadati</taxon>
        <taxon>Planctomycetota</taxon>
        <taxon>Planctomycetia</taxon>
        <taxon>Planctomycetales</taxon>
        <taxon>Planctomycetaceae</taxon>
        <taxon>Crateriforma</taxon>
    </lineage>
</organism>
<sequence>MSSGAVLCVVSVGFETKPAQARLPRGGFETLARRSFGQALTSAGGGCPPSDRAFSDDMGIKRWRRIAAHALSNVVAILASENAGKTEIELIHGKFKVAACSLEIKGV</sequence>
<name>A0A5C5Y587_9PLAN</name>
<proteinExistence type="predicted"/>
<comment type="caution">
    <text evidence="1">The sequence shown here is derived from an EMBL/GenBank/DDBJ whole genome shotgun (WGS) entry which is preliminary data.</text>
</comment>
<dbReference type="EMBL" id="SJPL01000001">
    <property type="protein sequence ID" value="TWT69801.1"/>
    <property type="molecule type" value="Genomic_DNA"/>
</dbReference>
<keyword evidence="2" id="KW-1185">Reference proteome</keyword>
<dbReference type="AlphaFoldDB" id="A0A5C5Y587"/>